<evidence type="ECO:0000313" key="4">
    <source>
        <dbReference type="Proteomes" id="UP001223720"/>
    </source>
</evidence>
<feature type="transmembrane region" description="Helical" evidence="2">
    <location>
        <begin position="36"/>
        <end position="56"/>
    </location>
</feature>
<name>A0AAX3WL06_METEX</name>
<protein>
    <submittedName>
        <fullName evidence="3">Uncharacterized protein</fullName>
    </submittedName>
</protein>
<organism evidence="3 4">
    <name type="scientific">Methylorubrum extorquens</name>
    <name type="common">Methylobacterium dichloromethanicum</name>
    <name type="synonym">Methylobacterium extorquens</name>
    <dbReference type="NCBI Taxonomy" id="408"/>
    <lineage>
        <taxon>Bacteria</taxon>
        <taxon>Pseudomonadati</taxon>
        <taxon>Pseudomonadota</taxon>
        <taxon>Alphaproteobacteria</taxon>
        <taxon>Hyphomicrobiales</taxon>
        <taxon>Methylobacteriaceae</taxon>
        <taxon>Methylorubrum</taxon>
    </lineage>
</organism>
<accession>A0AAX3WL06</accession>
<dbReference type="AlphaFoldDB" id="A0AAX3WL06"/>
<dbReference type="RefSeq" id="WP_147019972.1">
    <property type="nucleotide sequence ID" value="NZ_BJVP01000040.1"/>
</dbReference>
<gene>
    <name evidence="3" type="ORF">KEC54_05825</name>
</gene>
<feature type="region of interest" description="Disordered" evidence="1">
    <location>
        <begin position="90"/>
        <end position="116"/>
    </location>
</feature>
<keyword evidence="2" id="KW-0812">Transmembrane</keyword>
<evidence type="ECO:0000256" key="1">
    <source>
        <dbReference type="SAM" id="MobiDB-lite"/>
    </source>
</evidence>
<sequence>MDDRGNIKASAYGEEAIEPQTKLMSEHIRSKMITKLCLYALTAFLAVAASLLIVFAPPERETATWILAGALVAAVGSAGFSAFAIRTPKVSTSVGQADESRTRTTEAQSSRRSPGA</sequence>
<keyword evidence="2" id="KW-1133">Transmembrane helix</keyword>
<evidence type="ECO:0000313" key="3">
    <source>
        <dbReference type="EMBL" id="WHQ71103.1"/>
    </source>
</evidence>
<keyword evidence="2" id="KW-0472">Membrane</keyword>
<evidence type="ECO:0000256" key="2">
    <source>
        <dbReference type="SAM" id="Phobius"/>
    </source>
</evidence>
<dbReference type="Proteomes" id="UP001223720">
    <property type="component" value="Chromosome"/>
</dbReference>
<feature type="transmembrane region" description="Helical" evidence="2">
    <location>
        <begin position="62"/>
        <end position="85"/>
    </location>
</feature>
<dbReference type="EMBL" id="CP073633">
    <property type="protein sequence ID" value="WHQ71103.1"/>
    <property type="molecule type" value="Genomic_DNA"/>
</dbReference>
<proteinExistence type="predicted"/>
<feature type="compositionally biased region" description="Polar residues" evidence="1">
    <location>
        <begin position="105"/>
        <end position="116"/>
    </location>
</feature>
<reference evidence="3" key="1">
    <citation type="journal article" date="2022" name="Biotechnol. Bioprocess Eng.">
        <title>Pan-genome Analysis Reveals Comparative Genomic Features of Central Metabolic Pathways in Methylorubrum extorquens.</title>
        <authorList>
            <person name="Lee G.M."/>
            <person name="Scott-Nevros Z.K."/>
            <person name="Lee S.-M."/>
            <person name="Kim D."/>
        </authorList>
    </citation>
    <scope>NUCLEOTIDE SEQUENCE</scope>
    <source>
        <strain evidence="3">ATCC 55366</strain>
    </source>
</reference>